<dbReference type="Pfam" id="PF03100">
    <property type="entry name" value="CcmE"/>
    <property type="match status" value="1"/>
</dbReference>
<dbReference type="Proteomes" id="UP000808337">
    <property type="component" value="Unassembled WGS sequence"/>
</dbReference>
<dbReference type="InterPro" id="IPR004329">
    <property type="entry name" value="CcmE"/>
</dbReference>
<dbReference type="AlphaFoldDB" id="A0A9D7SXX9"/>
<dbReference type="Gene3D" id="2.40.50.140">
    <property type="entry name" value="Nucleic acid-binding proteins"/>
    <property type="match status" value="1"/>
</dbReference>
<comment type="subcellular location">
    <subcellularLocation>
        <location evidence="1">Membrane</location>
    </subcellularLocation>
</comment>
<dbReference type="SUPFAM" id="SSF82093">
    <property type="entry name" value="Heme chaperone CcmE"/>
    <property type="match status" value="1"/>
</dbReference>
<dbReference type="InterPro" id="IPR012340">
    <property type="entry name" value="NA-bd_OB-fold"/>
</dbReference>
<dbReference type="GO" id="GO:0017003">
    <property type="term" value="P:protein-heme linkage"/>
    <property type="evidence" value="ECO:0007669"/>
    <property type="project" value="InterPro"/>
</dbReference>
<evidence type="ECO:0000256" key="2">
    <source>
        <dbReference type="ARBA" id="ARBA00022617"/>
    </source>
</evidence>
<evidence type="ECO:0000256" key="1">
    <source>
        <dbReference type="ARBA" id="ARBA00004370"/>
    </source>
</evidence>
<sequence>MKLMPIIIIALMAGGVVMLISASKDMSTYSTFTHVKNSGESAKVVGMLSKDKPMYYNAEENPNLFTFFMKDQNGEEHQVTLHSAKPQDFELSEQIVATGAFDGDKFVASSILMKCPSKYKNEEVLVRSNM</sequence>
<gene>
    <name evidence="5" type="ORF">IPP15_16840</name>
</gene>
<evidence type="ECO:0000256" key="4">
    <source>
        <dbReference type="ARBA" id="ARBA00023136"/>
    </source>
</evidence>
<dbReference type="GO" id="GO:0005886">
    <property type="term" value="C:plasma membrane"/>
    <property type="evidence" value="ECO:0007669"/>
    <property type="project" value="InterPro"/>
</dbReference>
<protein>
    <submittedName>
        <fullName evidence="5">Cytochrome c maturation protein CcmE</fullName>
    </submittedName>
</protein>
<name>A0A9D7SXX9_9BACT</name>
<organism evidence="5 6">
    <name type="scientific">Candidatus Opimibacter skivensis</name>
    <dbReference type="NCBI Taxonomy" id="2982028"/>
    <lineage>
        <taxon>Bacteria</taxon>
        <taxon>Pseudomonadati</taxon>
        <taxon>Bacteroidota</taxon>
        <taxon>Saprospiria</taxon>
        <taxon>Saprospirales</taxon>
        <taxon>Saprospiraceae</taxon>
        <taxon>Candidatus Opimibacter</taxon>
    </lineage>
</organism>
<proteinExistence type="predicted"/>
<dbReference type="GO" id="GO:0020037">
    <property type="term" value="F:heme binding"/>
    <property type="evidence" value="ECO:0007669"/>
    <property type="project" value="InterPro"/>
</dbReference>
<evidence type="ECO:0000313" key="6">
    <source>
        <dbReference type="Proteomes" id="UP000808337"/>
    </source>
</evidence>
<comment type="caution">
    <text evidence="5">The sequence shown here is derived from an EMBL/GenBank/DDBJ whole genome shotgun (WGS) entry which is preliminary data.</text>
</comment>
<dbReference type="GO" id="GO:0017004">
    <property type="term" value="P:cytochrome complex assembly"/>
    <property type="evidence" value="ECO:0007669"/>
    <property type="project" value="UniProtKB-KW"/>
</dbReference>
<dbReference type="InterPro" id="IPR036127">
    <property type="entry name" value="CcmE-like_sf"/>
</dbReference>
<keyword evidence="2" id="KW-0349">Heme</keyword>
<evidence type="ECO:0000256" key="3">
    <source>
        <dbReference type="ARBA" id="ARBA00022748"/>
    </source>
</evidence>
<accession>A0A9D7SXX9</accession>
<keyword evidence="3" id="KW-0201">Cytochrome c-type biogenesis</keyword>
<reference evidence="5 6" key="1">
    <citation type="submission" date="2020-10" db="EMBL/GenBank/DDBJ databases">
        <title>Connecting structure to function with the recovery of over 1000 high-quality activated sludge metagenome-assembled genomes encoding full-length rRNA genes using long-read sequencing.</title>
        <authorList>
            <person name="Singleton C.M."/>
            <person name="Petriglieri F."/>
            <person name="Kristensen J.M."/>
            <person name="Kirkegaard R.H."/>
            <person name="Michaelsen T.Y."/>
            <person name="Andersen M.H."/>
            <person name="Karst S.M."/>
            <person name="Dueholm M.S."/>
            <person name="Nielsen P.H."/>
            <person name="Albertsen M."/>
        </authorList>
    </citation>
    <scope>NUCLEOTIDE SEQUENCE [LARGE SCALE GENOMIC DNA]</scope>
    <source>
        <strain evidence="5">Ribe_18-Q3-R11-54_MAXAC.273</strain>
    </source>
</reference>
<evidence type="ECO:0000313" key="5">
    <source>
        <dbReference type="EMBL" id="MBK9984008.1"/>
    </source>
</evidence>
<dbReference type="EMBL" id="JADKGY010000029">
    <property type="protein sequence ID" value="MBK9984008.1"/>
    <property type="molecule type" value="Genomic_DNA"/>
</dbReference>
<keyword evidence="2" id="KW-0408">Iron</keyword>
<keyword evidence="2" id="KW-0479">Metal-binding</keyword>
<keyword evidence="4" id="KW-0472">Membrane</keyword>